<feature type="region of interest" description="Disordered" evidence="4">
    <location>
        <begin position="1"/>
        <end position="21"/>
    </location>
</feature>
<dbReference type="Pfam" id="PF12796">
    <property type="entry name" value="Ank_2"/>
    <property type="match status" value="1"/>
</dbReference>
<proteinExistence type="predicted"/>
<evidence type="ECO:0000256" key="2">
    <source>
        <dbReference type="ARBA" id="ARBA00023043"/>
    </source>
</evidence>
<gene>
    <name evidence="5" type="ORF">EDB92DRAFT_1945881</name>
</gene>
<dbReference type="InterPro" id="IPR002110">
    <property type="entry name" value="Ankyrin_rpt"/>
</dbReference>
<dbReference type="SUPFAM" id="SSF48403">
    <property type="entry name" value="Ankyrin repeat"/>
    <property type="match status" value="1"/>
</dbReference>
<evidence type="ECO:0000256" key="3">
    <source>
        <dbReference type="PROSITE-ProRule" id="PRU00023"/>
    </source>
</evidence>
<name>A0AAD4LFI0_9AGAM</name>
<dbReference type="InterPro" id="IPR036770">
    <property type="entry name" value="Ankyrin_rpt-contain_sf"/>
</dbReference>
<dbReference type="Gene3D" id="1.25.40.20">
    <property type="entry name" value="Ankyrin repeat-containing domain"/>
    <property type="match status" value="1"/>
</dbReference>
<dbReference type="PANTHER" id="PTHR24198:SF165">
    <property type="entry name" value="ANKYRIN REPEAT-CONTAINING PROTEIN-RELATED"/>
    <property type="match status" value="1"/>
</dbReference>
<organism evidence="5 6">
    <name type="scientific">Lactarius akahatsu</name>
    <dbReference type="NCBI Taxonomy" id="416441"/>
    <lineage>
        <taxon>Eukaryota</taxon>
        <taxon>Fungi</taxon>
        <taxon>Dikarya</taxon>
        <taxon>Basidiomycota</taxon>
        <taxon>Agaricomycotina</taxon>
        <taxon>Agaricomycetes</taxon>
        <taxon>Russulales</taxon>
        <taxon>Russulaceae</taxon>
        <taxon>Lactarius</taxon>
    </lineage>
</organism>
<dbReference type="Proteomes" id="UP001201163">
    <property type="component" value="Unassembled WGS sequence"/>
</dbReference>
<keyword evidence="2 3" id="KW-0040">ANK repeat</keyword>
<dbReference type="AlphaFoldDB" id="A0AAD4LFI0"/>
<evidence type="ECO:0000256" key="1">
    <source>
        <dbReference type="ARBA" id="ARBA00022737"/>
    </source>
</evidence>
<evidence type="ECO:0000313" key="6">
    <source>
        <dbReference type="Proteomes" id="UP001201163"/>
    </source>
</evidence>
<dbReference type="PROSITE" id="PS50297">
    <property type="entry name" value="ANK_REP_REGION"/>
    <property type="match status" value="1"/>
</dbReference>
<protein>
    <recommendedName>
        <fullName evidence="7">Ankyrin</fullName>
    </recommendedName>
</protein>
<dbReference type="SMART" id="SM00248">
    <property type="entry name" value="ANK"/>
    <property type="match status" value="5"/>
</dbReference>
<dbReference type="PANTHER" id="PTHR24198">
    <property type="entry name" value="ANKYRIN REPEAT AND PROTEIN KINASE DOMAIN-CONTAINING PROTEIN"/>
    <property type="match status" value="1"/>
</dbReference>
<feature type="region of interest" description="Disordered" evidence="4">
    <location>
        <begin position="740"/>
        <end position="760"/>
    </location>
</feature>
<feature type="repeat" description="ANK" evidence="3">
    <location>
        <begin position="563"/>
        <end position="587"/>
    </location>
</feature>
<dbReference type="PROSITE" id="PS50088">
    <property type="entry name" value="ANK_REPEAT"/>
    <property type="match status" value="1"/>
</dbReference>
<evidence type="ECO:0000313" key="5">
    <source>
        <dbReference type="EMBL" id="KAH8991543.1"/>
    </source>
</evidence>
<keyword evidence="1" id="KW-0677">Repeat</keyword>
<dbReference type="EMBL" id="JAKELL010000026">
    <property type="protein sequence ID" value="KAH8991543.1"/>
    <property type="molecule type" value="Genomic_DNA"/>
</dbReference>
<comment type="caution">
    <text evidence="5">The sequence shown here is derived from an EMBL/GenBank/DDBJ whole genome shotgun (WGS) entry which is preliminary data.</text>
</comment>
<sequence length="791" mass="88652">MSPLPDAAAPEPIQAPDLPDSPAGDAWSQYRAYLAAVLPHSKAENADVRSLARAAPHAEEYHTHSARGRLDSKDELFGLRRVHSACPWHSDARDSPGIWIYTPRKGRDLLPSRPILKVFYDELYEACWKGDNVSIRELCLPKRNAEGEEPIQIVVQTTAVGDSNPFTSWMSSFTVQLWHHRNGWTPFLVALHRRHWDTARLVLAIAMAQYQPPDTDIDASTSITQIQMMTNTDEHDYGEQKPINFTDIAARPSSVRTDVPPKKMLEVETVFLQAGHKHVTCNPLQKAIVDDDFEAFLLDRPEMLDELIRRSGVGIPIPSKAVKGSAVVPKASEERVYLGLKVGGKRRADLAKHKQAQRKALTYNYNLLRSAIGSGATKIVDYLAGPRPIAAFIHYVETHNDDIVQYLTGIDNLGAVLPDLLGWKPDELNESPLLCAVIDDRIDVLKQLFTLKPNLMEEALHLRVRFIVDLLLEKGCDPSERDFRGWNIYHLACLSPDNRRVKFVEYLLKTLPEELTHELMAQTSKEAVNTPLMLAVKHENAATVRIILEFGIDPGILLLRDADWSTPLHVAVQNADTVLAEVLLKYGPTQLLYAENSAPRFPTPTELSMNIWRQLFSPPKGPPLFDVEKQKTEIPRLRATLDTLLADGLLVDGAKLTTELFAFAGRMEGRLAMETAQKNAADEGELDSLEPQGSTARTYFALRDAAAARPGTRQLVHMVDVQRSVQRNLARQDDGILVRWSERSRENDDEDKKPDPEKQRIAELKARSLLASGSRGGFDLKQVDLYSEDKL</sequence>
<accession>A0AAD4LFI0</accession>
<reference evidence="5" key="1">
    <citation type="submission" date="2022-01" db="EMBL/GenBank/DDBJ databases">
        <title>Comparative genomics reveals a dynamic genome evolution in the ectomycorrhizal milk-cap (Lactarius) mushrooms.</title>
        <authorList>
            <consortium name="DOE Joint Genome Institute"/>
            <person name="Lebreton A."/>
            <person name="Tang N."/>
            <person name="Kuo A."/>
            <person name="LaButti K."/>
            <person name="Drula E."/>
            <person name="Barry K."/>
            <person name="Clum A."/>
            <person name="Lipzen A."/>
            <person name="Mousain D."/>
            <person name="Ng V."/>
            <person name="Wang R."/>
            <person name="Wang X."/>
            <person name="Dai Y."/>
            <person name="Henrissat B."/>
            <person name="Grigoriev I.V."/>
            <person name="Guerin-Laguette A."/>
            <person name="Yu F."/>
            <person name="Martin F.M."/>
        </authorList>
    </citation>
    <scope>NUCLEOTIDE SEQUENCE</scope>
    <source>
        <strain evidence="5">QP</strain>
    </source>
</reference>
<evidence type="ECO:0008006" key="7">
    <source>
        <dbReference type="Google" id="ProtNLM"/>
    </source>
</evidence>
<evidence type="ECO:0000256" key="4">
    <source>
        <dbReference type="SAM" id="MobiDB-lite"/>
    </source>
</evidence>
<keyword evidence="6" id="KW-1185">Reference proteome</keyword>